<proteinExistence type="predicted"/>
<feature type="domain" description="THIF-type NAD/FAD binding fold" evidence="1">
    <location>
        <begin position="11"/>
        <end position="177"/>
    </location>
</feature>
<evidence type="ECO:0000313" key="2">
    <source>
        <dbReference type="EMBL" id="SMG13836.1"/>
    </source>
</evidence>
<dbReference type="GO" id="GO:0008641">
    <property type="term" value="F:ubiquitin-like modifier activating enzyme activity"/>
    <property type="evidence" value="ECO:0007669"/>
    <property type="project" value="InterPro"/>
</dbReference>
<dbReference type="Proteomes" id="UP000193244">
    <property type="component" value="Unassembled WGS sequence"/>
</dbReference>
<reference evidence="3" key="1">
    <citation type="submission" date="2017-04" db="EMBL/GenBank/DDBJ databases">
        <authorList>
            <person name="Varghese N."/>
            <person name="Submissions S."/>
        </authorList>
    </citation>
    <scope>NUCLEOTIDE SEQUENCE [LARGE SCALE GENOMIC DNA]</scope>
    <source>
        <strain evidence="3">VKM Ac-2510</strain>
    </source>
</reference>
<keyword evidence="2" id="KW-0808">Transferase</keyword>
<accession>A0A1X7IGF2</accession>
<dbReference type="STRING" id="150121.SAMN06296010_0483"/>
<dbReference type="EMBL" id="FXAY01000001">
    <property type="protein sequence ID" value="SMG13836.1"/>
    <property type="molecule type" value="Genomic_DNA"/>
</dbReference>
<keyword evidence="2" id="KW-0548">Nucleotidyltransferase</keyword>
<dbReference type="InterPro" id="IPR035985">
    <property type="entry name" value="Ubiquitin-activating_enz"/>
</dbReference>
<dbReference type="OrthoDB" id="5149792at2"/>
<dbReference type="CDD" id="cd01483">
    <property type="entry name" value="E1_enzyme_family"/>
    <property type="match status" value="1"/>
</dbReference>
<dbReference type="InterPro" id="IPR045886">
    <property type="entry name" value="ThiF/MoeB/HesA"/>
</dbReference>
<organism evidence="2 3">
    <name type="scientific">Agreia pratensis</name>
    <dbReference type="NCBI Taxonomy" id="150121"/>
    <lineage>
        <taxon>Bacteria</taxon>
        <taxon>Bacillati</taxon>
        <taxon>Actinomycetota</taxon>
        <taxon>Actinomycetes</taxon>
        <taxon>Micrococcales</taxon>
        <taxon>Microbacteriaceae</taxon>
        <taxon>Agreia</taxon>
    </lineage>
</organism>
<dbReference type="GO" id="GO:0061503">
    <property type="term" value="F:tRNA threonylcarbamoyladenosine dehydratase"/>
    <property type="evidence" value="ECO:0007669"/>
    <property type="project" value="TreeGrafter"/>
</dbReference>
<evidence type="ECO:0000259" key="1">
    <source>
        <dbReference type="Pfam" id="PF00899"/>
    </source>
</evidence>
<dbReference type="RefSeq" id="WP_085482575.1">
    <property type="nucleotide sequence ID" value="NZ_FXAY01000001.1"/>
</dbReference>
<sequence>MPRTVLSPEFARNYGFWSEDEQRALIRSTVAICGAGGGGFQFGLKLARMGVSSFSIADPETFEPQNANRVDGAAVSTYGRNKAEVFRDRVLDINPDARVAVFTEGVTPESVDEFIAGAHLVVDESESTQPEIGVLVARAARARGIPDLMAMNVGFAAQVTSFAPSGPWTFERFMGLDERMPLDEIAEHSMDLARSLPYVPPYSDLRALAAVRSRDGAGESVSLPSLAIGIDLLSSIASAQAFLHLTRGISVRRPSPVWAPRIAYMDSYRFRARVLRSGRISHLRHLVVAAARQRLGRNPSASYAVADIDRRRVQASSES</sequence>
<dbReference type="Pfam" id="PF00899">
    <property type="entry name" value="ThiF"/>
    <property type="match status" value="1"/>
</dbReference>
<gene>
    <name evidence="2" type="ORF">SAMN06296010_0483</name>
</gene>
<dbReference type="AlphaFoldDB" id="A0A1X7IGF2"/>
<dbReference type="InterPro" id="IPR000594">
    <property type="entry name" value="ThiF_NAD_FAD-bd"/>
</dbReference>
<keyword evidence="3" id="KW-1185">Reference proteome</keyword>
<dbReference type="SUPFAM" id="SSF69572">
    <property type="entry name" value="Activating enzymes of the ubiquitin-like proteins"/>
    <property type="match status" value="1"/>
</dbReference>
<dbReference type="PANTHER" id="PTHR43267:SF1">
    <property type="entry name" value="TRNA THREONYLCARBAMOYLADENOSINE DEHYDRATASE"/>
    <property type="match status" value="1"/>
</dbReference>
<dbReference type="GO" id="GO:0061504">
    <property type="term" value="P:cyclic threonylcarbamoyladenosine biosynthetic process"/>
    <property type="evidence" value="ECO:0007669"/>
    <property type="project" value="TreeGrafter"/>
</dbReference>
<dbReference type="Gene3D" id="3.40.50.720">
    <property type="entry name" value="NAD(P)-binding Rossmann-like Domain"/>
    <property type="match status" value="1"/>
</dbReference>
<dbReference type="GO" id="GO:0016779">
    <property type="term" value="F:nucleotidyltransferase activity"/>
    <property type="evidence" value="ECO:0007669"/>
    <property type="project" value="UniProtKB-KW"/>
</dbReference>
<protein>
    <submittedName>
        <fullName evidence="2">Molybdopterin or thiamine biosynthesis adenylyltransferase</fullName>
    </submittedName>
</protein>
<name>A0A1X7IGF2_9MICO</name>
<dbReference type="PANTHER" id="PTHR43267">
    <property type="entry name" value="TRNA THREONYLCARBAMOYLADENOSINE DEHYDRATASE"/>
    <property type="match status" value="1"/>
</dbReference>
<evidence type="ECO:0000313" key="3">
    <source>
        <dbReference type="Proteomes" id="UP000193244"/>
    </source>
</evidence>